<dbReference type="Gene3D" id="3.40.50.720">
    <property type="entry name" value="NAD(P)-binding Rossmann-like Domain"/>
    <property type="match status" value="1"/>
</dbReference>
<dbReference type="Pfam" id="PF13602">
    <property type="entry name" value="ADH_zinc_N_2"/>
    <property type="match status" value="1"/>
</dbReference>
<dbReference type="EMBL" id="ATDP01000089">
    <property type="protein sequence ID" value="EQB14990.1"/>
    <property type="molecule type" value="Genomic_DNA"/>
</dbReference>
<dbReference type="Gene3D" id="3.90.180.10">
    <property type="entry name" value="Medium-chain alcohol dehydrogenases, catalytic domain"/>
    <property type="match status" value="1"/>
</dbReference>
<dbReference type="PATRIC" id="fig|1331060.3.peg.2383"/>
<evidence type="ECO:0008006" key="3">
    <source>
        <dbReference type="Google" id="ProtNLM"/>
    </source>
</evidence>
<accession>T0IT21</accession>
<dbReference type="Proteomes" id="UP000015531">
    <property type="component" value="Unassembled WGS sequence"/>
</dbReference>
<reference evidence="1 2" key="1">
    <citation type="journal article" date="2013" name="Genome Announc.">
        <title>Draft Genome Sequence of Sphingobium lactosutens Strain DS20T, Isolated from a Hexachlorocyclohexane Dumpsite.</title>
        <authorList>
            <person name="Kumar R."/>
            <person name="Dwivedi V."/>
            <person name="Negi V."/>
            <person name="Khurana J.P."/>
            <person name="Lal R."/>
        </authorList>
    </citation>
    <scope>NUCLEOTIDE SEQUENCE [LARGE SCALE GENOMIC DNA]</scope>
    <source>
        <strain evidence="1 2">DS20</strain>
    </source>
</reference>
<organism evidence="1 2">
    <name type="scientific">Sphingobium lactosutens DS20</name>
    <dbReference type="NCBI Taxonomy" id="1331060"/>
    <lineage>
        <taxon>Bacteria</taxon>
        <taxon>Pseudomonadati</taxon>
        <taxon>Pseudomonadota</taxon>
        <taxon>Alphaproteobacteria</taxon>
        <taxon>Sphingomonadales</taxon>
        <taxon>Sphingomonadaceae</taxon>
        <taxon>Sphingobium</taxon>
    </lineage>
</organism>
<comment type="caution">
    <text evidence="1">The sequence shown here is derived from an EMBL/GenBank/DDBJ whole genome shotgun (WGS) entry which is preliminary data.</text>
</comment>
<protein>
    <recommendedName>
        <fullName evidence="3">Alcohol dehydrogenase-like C-terminal domain-containing protein</fullName>
    </recommendedName>
</protein>
<dbReference type="AlphaFoldDB" id="T0IT21"/>
<dbReference type="RefSeq" id="WP_021226186.1">
    <property type="nucleotide sequence ID" value="NZ_ATDP01000089.1"/>
</dbReference>
<sequence>MFAALLWPRWIYIRQNHRDVARACKRAYATDLSVYRQSLEALLDMMQKGVSAEIGREYALADAAQAQSDLEAGRTTGSLLLMP</sequence>
<evidence type="ECO:0000313" key="2">
    <source>
        <dbReference type="Proteomes" id="UP000015531"/>
    </source>
</evidence>
<gene>
    <name evidence="1" type="ORF">RLDS_12530</name>
</gene>
<evidence type="ECO:0000313" key="1">
    <source>
        <dbReference type="EMBL" id="EQB14990.1"/>
    </source>
</evidence>
<proteinExistence type="predicted"/>
<keyword evidence="2" id="KW-1185">Reference proteome</keyword>
<name>T0IT21_9SPHN</name>
<dbReference type="eggNOG" id="COG0604">
    <property type="taxonomic scope" value="Bacteria"/>
</dbReference>